<name>A0A2J8AAL5_9CHLO</name>
<dbReference type="Proteomes" id="UP000236333">
    <property type="component" value="Unassembled WGS sequence"/>
</dbReference>
<organism evidence="1 2">
    <name type="scientific">Tetrabaena socialis</name>
    <dbReference type="NCBI Taxonomy" id="47790"/>
    <lineage>
        <taxon>Eukaryota</taxon>
        <taxon>Viridiplantae</taxon>
        <taxon>Chlorophyta</taxon>
        <taxon>core chlorophytes</taxon>
        <taxon>Chlorophyceae</taxon>
        <taxon>CS clade</taxon>
        <taxon>Chlamydomonadales</taxon>
        <taxon>Tetrabaenaceae</taxon>
        <taxon>Tetrabaena</taxon>
    </lineage>
</organism>
<evidence type="ECO:0000313" key="1">
    <source>
        <dbReference type="EMBL" id="PNH09555.1"/>
    </source>
</evidence>
<protein>
    <submittedName>
        <fullName evidence="1">Uncharacterized protein</fullName>
    </submittedName>
</protein>
<dbReference type="EMBL" id="PGGS01000086">
    <property type="protein sequence ID" value="PNH09555.1"/>
    <property type="molecule type" value="Genomic_DNA"/>
</dbReference>
<evidence type="ECO:0000313" key="2">
    <source>
        <dbReference type="Proteomes" id="UP000236333"/>
    </source>
</evidence>
<dbReference type="AlphaFoldDB" id="A0A2J8AAL5"/>
<comment type="caution">
    <text evidence="1">The sequence shown here is derived from an EMBL/GenBank/DDBJ whole genome shotgun (WGS) entry which is preliminary data.</text>
</comment>
<reference evidence="1 2" key="1">
    <citation type="journal article" date="2017" name="Mol. Biol. Evol.">
        <title>The 4-celled Tetrabaena socialis nuclear genome reveals the essential components for genetic control of cell number at the origin of multicellularity in the volvocine lineage.</title>
        <authorList>
            <person name="Featherston J."/>
            <person name="Arakaki Y."/>
            <person name="Hanschen E.R."/>
            <person name="Ferris P.J."/>
            <person name="Michod R.E."/>
            <person name="Olson B.J.S.C."/>
            <person name="Nozaki H."/>
            <person name="Durand P.M."/>
        </authorList>
    </citation>
    <scope>NUCLEOTIDE SEQUENCE [LARGE SCALE GENOMIC DNA]</scope>
    <source>
        <strain evidence="1 2">NIES-571</strain>
    </source>
</reference>
<proteinExistence type="predicted"/>
<sequence>MALWARLFTHGNAPKRQPRFHYRRVGGRTLFEDVALMGPLFRPLLARAARVASLFGLKISESSDGLTSPFTFCRGPDEGMSAHMDTEWRAIFALHLRLSTDGRATPLDFIQACSNVIWRLMVPHGWAWIGDTTAMGSDDSTRGDGLPWFHGVPPTWVGANVDAWSITAVLDLVAIAPRSYEAAWAGSVAAGAAAAGAAAAGARIDALTTALAGLCSPLSEEVAAAETGRARPSIPQLQLPVLADAYSVGHSIRGFTGGTACFQAQRGPWAPENEQKVADGRSKGGLVTGPMTYEQQLGLYNPANAQVVADGNFKGGLVTGPMFYEQQLGLYAPKNAQKVADGCSAGGAAGRRAMLAARFGAFFASLLVLLITPSLQSVPDVPTAPPQYYINFGRCGHSRQQQQYGNWVMTYPLSKQEDAGLIFYLDTRNTSAVAKAFGEVEPLFFPIRNIYFAYFNNSGIQQWSPTLDRIPYKETAAQYQIKINGKALTTVKDLKDSGFKDSMTSVYSLKGTLVGSITPSVTPYKVEVVKKASRAPDPKTVFTSPTGHIVFSLYSVGQPMTVNGVLVRDHAWCPVQTAVNVR</sequence>
<keyword evidence="2" id="KW-1185">Reference proteome</keyword>
<accession>A0A2J8AAL5</accession>
<gene>
    <name evidence="1" type="ORF">TSOC_003797</name>
</gene>